<protein>
    <submittedName>
        <fullName evidence="1">Uncharacterized protein</fullName>
    </submittedName>
</protein>
<organism evidence="1 2">
    <name type="scientific">Halogranum tailed virus 1</name>
    <dbReference type="NCBI Taxonomy" id="1273749"/>
    <lineage>
        <taxon>Viruses</taxon>
        <taxon>Duplodnaviria</taxon>
        <taxon>Heunggongvirae</taxon>
        <taxon>Uroviricota</taxon>
        <taxon>Caudoviricetes</taxon>
        <taxon>Thumleimavirales</taxon>
        <taxon>Halomagnusviridae</taxon>
        <taxon>Hagravirus</taxon>
        <taxon>Hagravirus capitaneum</taxon>
        <taxon>Hagravirus HGTV1</taxon>
    </lineage>
</organism>
<name>R4T782_9CAUD</name>
<dbReference type="KEGG" id="vg:16194031"/>
<sequence length="86" mass="9929">MGRTPDGMASMASERKHMREMRRLEQQDAPPWELAAFDEDGNELYRTEAFHSKEAAQAECDDFEEGTAWWADGIDDEVAYFKPAKR</sequence>
<dbReference type="Proteomes" id="UP000202786">
    <property type="component" value="Segment"/>
</dbReference>
<dbReference type="RefSeq" id="YP_008059482.1">
    <property type="nucleotide sequence ID" value="NC_021328.1"/>
</dbReference>
<evidence type="ECO:0000313" key="2">
    <source>
        <dbReference type="Proteomes" id="UP000202786"/>
    </source>
</evidence>
<proteinExistence type="predicted"/>
<accession>R4T782</accession>
<dbReference type="GeneID" id="16194031"/>
<evidence type="ECO:0000313" key="1">
    <source>
        <dbReference type="EMBL" id="AGM11604.1"/>
    </source>
</evidence>
<gene>
    <name evidence="1" type="primary">307</name>
    <name evidence="1" type="ORF">HGTV1_307</name>
</gene>
<keyword evidence="2" id="KW-1185">Reference proteome</keyword>
<dbReference type="EMBL" id="KC292026">
    <property type="protein sequence ID" value="AGM11604.1"/>
    <property type="molecule type" value="Genomic_DNA"/>
</dbReference>
<reference evidence="1 2" key="1">
    <citation type="submission" date="2012-12" db="EMBL/GenBank/DDBJ databases">
        <authorList>
            <person name="Sencilo A."/>
            <person name="Jacobs-Sera D."/>
            <person name="Russell D.A."/>
            <person name="Ko C."/>
            <person name="Atanasova N."/>
            <person name="Osterlund E."/>
            <person name="Oksanen H.M."/>
            <person name="Bamford D.H."/>
            <person name="Hatfull G.F."/>
            <person name="Roine E."/>
            <person name="Hendrix R.W."/>
        </authorList>
    </citation>
    <scope>NUCLEOTIDE SEQUENCE [LARGE SCALE GENOMIC DNA]</scope>
</reference>